<feature type="modified residue" description="4-aspartylphosphate" evidence="1">
    <location>
        <position position="55"/>
    </location>
</feature>
<dbReference type="PANTHER" id="PTHR37299">
    <property type="entry name" value="TRANSCRIPTIONAL REGULATOR-RELATED"/>
    <property type="match status" value="1"/>
</dbReference>
<comment type="caution">
    <text evidence="4">The sequence shown here is derived from an EMBL/GenBank/DDBJ whole genome shotgun (WGS) entry which is preliminary data.</text>
</comment>
<dbReference type="Gene3D" id="3.40.50.2300">
    <property type="match status" value="1"/>
</dbReference>
<evidence type="ECO:0000313" key="4">
    <source>
        <dbReference type="EMBL" id="PXY02148.1"/>
    </source>
</evidence>
<accession>A0A2V4A0F6</accession>
<dbReference type="OrthoDB" id="1490554at2"/>
<dbReference type="InterPro" id="IPR011006">
    <property type="entry name" value="CheY-like_superfamily"/>
</dbReference>
<dbReference type="AlphaFoldDB" id="A0A2V4A0F6"/>
<dbReference type="Pfam" id="PF00072">
    <property type="entry name" value="Response_reg"/>
    <property type="match status" value="1"/>
</dbReference>
<dbReference type="SMART" id="SM00850">
    <property type="entry name" value="LytTR"/>
    <property type="match status" value="1"/>
</dbReference>
<keyword evidence="4" id="KW-0238">DNA-binding</keyword>
<evidence type="ECO:0000313" key="5">
    <source>
        <dbReference type="Proteomes" id="UP000248079"/>
    </source>
</evidence>
<dbReference type="InterPro" id="IPR007492">
    <property type="entry name" value="LytTR_DNA-bd_dom"/>
</dbReference>
<dbReference type="SUPFAM" id="SSF52172">
    <property type="entry name" value="CheY-like"/>
    <property type="match status" value="1"/>
</dbReference>
<gene>
    <name evidence="4" type="ORF">DF185_05750</name>
</gene>
<dbReference type="InterPro" id="IPR046947">
    <property type="entry name" value="LytR-like"/>
</dbReference>
<reference evidence="4 5" key="1">
    <citation type="submission" date="2018-05" db="EMBL/GenBank/DDBJ databases">
        <title>Marinifilum breve JC075T sp. nov., a marine bacterium isolated from Yongle Blue Hole in the South China Sea.</title>
        <authorList>
            <person name="Fu T."/>
        </authorList>
    </citation>
    <scope>NUCLEOTIDE SEQUENCE [LARGE SCALE GENOMIC DNA]</scope>
    <source>
        <strain evidence="4 5">JC075</strain>
    </source>
</reference>
<dbReference type="PROSITE" id="PS50110">
    <property type="entry name" value="RESPONSE_REGULATORY"/>
    <property type="match status" value="1"/>
</dbReference>
<evidence type="ECO:0000259" key="3">
    <source>
        <dbReference type="PROSITE" id="PS50930"/>
    </source>
</evidence>
<feature type="domain" description="HTH LytTR-type" evidence="3">
    <location>
        <begin position="140"/>
        <end position="211"/>
    </location>
</feature>
<dbReference type="PROSITE" id="PS50930">
    <property type="entry name" value="HTH_LYTTR"/>
    <property type="match status" value="1"/>
</dbReference>
<evidence type="ECO:0000256" key="1">
    <source>
        <dbReference type="PROSITE-ProRule" id="PRU00169"/>
    </source>
</evidence>
<evidence type="ECO:0000259" key="2">
    <source>
        <dbReference type="PROSITE" id="PS50110"/>
    </source>
</evidence>
<keyword evidence="1" id="KW-0597">Phosphoprotein</keyword>
<sequence>MNIKCIVVDDEVHARKVLEKFISDIPHLELVKSCKNALEAMQVLNEQNIDAMFLDINMPKVTGLSFLENLRHPPLVVITTAYREYAVEAFDLDVIDYLHKPIPFPRFLKAVSKIEEKLKSKTEQTIISSSPNINKQEEFIFIKADKKTIKLNFDDIIYIEGLGDYIKIHLKDKSIVSKLTIKRMEELLPKKQFPRVHKSFIIALHQINSIEGNQIEICDQKVPIGQIYRQTFMELINAHLKK</sequence>
<organism evidence="4 5">
    <name type="scientific">Marinifilum breve</name>
    <dbReference type="NCBI Taxonomy" id="2184082"/>
    <lineage>
        <taxon>Bacteria</taxon>
        <taxon>Pseudomonadati</taxon>
        <taxon>Bacteroidota</taxon>
        <taxon>Bacteroidia</taxon>
        <taxon>Marinilabiliales</taxon>
        <taxon>Marinifilaceae</taxon>
    </lineage>
</organism>
<dbReference type="GO" id="GO:0000156">
    <property type="term" value="F:phosphorelay response regulator activity"/>
    <property type="evidence" value="ECO:0007669"/>
    <property type="project" value="InterPro"/>
</dbReference>
<dbReference type="Pfam" id="PF04397">
    <property type="entry name" value="LytTR"/>
    <property type="match status" value="1"/>
</dbReference>
<name>A0A2V4A0F6_9BACT</name>
<dbReference type="RefSeq" id="WP_110359782.1">
    <property type="nucleotide sequence ID" value="NZ_QFLI01000002.1"/>
</dbReference>
<dbReference type="SMART" id="SM00448">
    <property type="entry name" value="REC"/>
    <property type="match status" value="1"/>
</dbReference>
<proteinExistence type="predicted"/>
<dbReference type="PANTHER" id="PTHR37299:SF1">
    <property type="entry name" value="STAGE 0 SPORULATION PROTEIN A HOMOLOG"/>
    <property type="match status" value="1"/>
</dbReference>
<dbReference type="Gene3D" id="2.40.50.1020">
    <property type="entry name" value="LytTr DNA-binding domain"/>
    <property type="match status" value="1"/>
</dbReference>
<keyword evidence="5" id="KW-1185">Reference proteome</keyword>
<dbReference type="EMBL" id="QFLI01000002">
    <property type="protein sequence ID" value="PXY02148.1"/>
    <property type="molecule type" value="Genomic_DNA"/>
</dbReference>
<feature type="domain" description="Response regulatory" evidence="2">
    <location>
        <begin position="4"/>
        <end position="115"/>
    </location>
</feature>
<protein>
    <submittedName>
        <fullName evidence="4">DNA-binding response regulator</fullName>
    </submittedName>
</protein>
<dbReference type="InterPro" id="IPR001789">
    <property type="entry name" value="Sig_transdc_resp-reg_receiver"/>
</dbReference>
<dbReference type="Proteomes" id="UP000248079">
    <property type="component" value="Unassembled WGS sequence"/>
</dbReference>
<dbReference type="GO" id="GO:0003677">
    <property type="term" value="F:DNA binding"/>
    <property type="evidence" value="ECO:0007669"/>
    <property type="project" value="UniProtKB-KW"/>
</dbReference>